<organism evidence="6 7">
    <name type="scientific">Sorangium atrum</name>
    <dbReference type="NCBI Taxonomy" id="2995308"/>
    <lineage>
        <taxon>Bacteria</taxon>
        <taxon>Pseudomonadati</taxon>
        <taxon>Myxococcota</taxon>
        <taxon>Polyangia</taxon>
        <taxon>Polyangiales</taxon>
        <taxon>Polyangiaceae</taxon>
        <taxon>Sorangium</taxon>
    </lineage>
</organism>
<evidence type="ECO:0000256" key="4">
    <source>
        <dbReference type="ARBA" id="ARBA00022840"/>
    </source>
</evidence>
<evidence type="ECO:0000313" key="7">
    <source>
        <dbReference type="Proteomes" id="UP001217485"/>
    </source>
</evidence>
<name>A0ABT5C6W8_9BACT</name>
<dbReference type="SMART" id="SM00382">
    <property type="entry name" value="AAA"/>
    <property type="match status" value="1"/>
</dbReference>
<evidence type="ECO:0000259" key="5">
    <source>
        <dbReference type="PROSITE" id="PS50893"/>
    </source>
</evidence>
<feature type="domain" description="ABC transporter" evidence="5">
    <location>
        <begin position="2"/>
        <end position="236"/>
    </location>
</feature>
<proteinExistence type="inferred from homology"/>
<dbReference type="GO" id="GO:0005524">
    <property type="term" value="F:ATP binding"/>
    <property type="evidence" value="ECO:0007669"/>
    <property type="project" value="UniProtKB-KW"/>
</dbReference>
<evidence type="ECO:0000313" key="6">
    <source>
        <dbReference type="EMBL" id="MDC0681413.1"/>
    </source>
</evidence>
<dbReference type="Pfam" id="PF00005">
    <property type="entry name" value="ABC_tran"/>
    <property type="match status" value="1"/>
</dbReference>
<dbReference type="PROSITE" id="PS00211">
    <property type="entry name" value="ABC_TRANSPORTER_1"/>
    <property type="match status" value="1"/>
</dbReference>
<evidence type="ECO:0000256" key="2">
    <source>
        <dbReference type="ARBA" id="ARBA00022448"/>
    </source>
</evidence>
<dbReference type="Proteomes" id="UP001217485">
    <property type="component" value="Unassembled WGS sequence"/>
</dbReference>
<keyword evidence="7" id="KW-1185">Reference proteome</keyword>
<gene>
    <name evidence="6" type="ORF">POL72_26975</name>
</gene>
<dbReference type="SUPFAM" id="SSF52540">
    <property type="entry name" value="P-loop containing nucleoside triphosphate hydrolases"/>
    <property type="match status" value="1"/>
</dbReference>
<dbReference type="InterPro" id="IPR003593">
    <property type="entry name" value="AAA+_ATPase"/>
</dbReference>
<keyword evidence="3" id="KW-0547">Nucleotide-binding</keyword>
<reference evidence="6 7" key="1">
    <citation type="submission" date="2023-01" db="EMBL/GenBank/DDBJ databases">
        <title>Minimal conservation of predation-associated metabolite biosynthetic gene clusters underscores biosynthetic potential of Myxococcota including descriptions for ten novel species: Archangium lansinium sp. nov., Myxococcus landrumus sp. nov., Nannocystis bai.</title>
        <authorList>
            <person name="Ahearne A."/>
            <person name="Stevens C."/>
            <person name="Dowd S."/>
        </authorList>
    </citation>
    <scope>NUCLEOTIDE SEQUENCE [LARGE SCALE GENOMIC DNA]</scope>
    <source>
        <strain evidence="6 7">WIWO2</strain>
    </source>
</reference>
<dbReference type="RefSeq" id="WP_272098499.1">
    <property type="nucleotide sequence ID" value="NZ_JAQNDK010000003.1"/>
</dbReference>
<dbReference type="PANTHER" id="PTHR43117:SF4">
    <property type="entry name" value="OSMOPROTECTANT IMPORT ATP-BINDING PROTEIN OSMV"/>
    <property type="match status" value="1"/>
</dbReference>
<dbReference type="Gene3D" id="3.40.50.300">
    <property type="entry name" value="P-loop containing nucleotide triphosphate hydrolases"/>
    <property type="match status" value="1"/>
</dbReference>
<evidence type="ECO:0000256" key="3">
    <source>
        <dbReference type="ARBA" id="ARBA00022741"/>
    </source>
</evidence>
<comment type="caution">
    <text evidence="6">The sequence shown here is derived from an EMBL/GenBank/DDBJ whole genome shotgun (WGS) entry which is preliminary data.</text>
</comment>
<keyword evidence="4 6" id="KW-0067">ATP-binding</keyword>
<dbReference type="InterPro" id="IPR017871">
    <property type="entry name" value="ABC_transporter-like_CS"/>
</dbReference>
<dbReference type="PROSITE" id="PS50893">
    <property type="entry name" value="ABC_TRANSPORTER_2"/>
    <property type="match status" value="1"/>
</dbReference>
<evidence type="ECO:0000256" key="1">
    <source>
        <dbReference type="ARBA" id="ARBA00005417"/>
    </source>
</evidence>
<keyword evidence="2" id="KW-0813">Transport</keyword>
<dbReference type="InterPro" id="IPR003439">
    <property type="entry name" value="ABC_transporter-like_ATP-bd"/>
</dbReference>
<dbReference type="EMBL" id="JAQNDK010000003">
    <property type="protein sequence ID" value="MDC0681413.1"/>
    <property type="molecule type" value="Genomic_DNA"/>
</dbReference>
<accession>A0ABT5C6W8</accession>
<comment type="similarity">
    <text evidence="1">Belongs to the ABC transporter superfamily.</text>
</comment>
<protein>
    <submittedName>
        <fullName evidence="6">ABC transporter ATP-binding protein</fullName>
    </submittedName>
</protein>
<dbReference type="PANTHER" id="PTHR43117">
    <property type="entry name" value="OSMOPROTECTANT IMPORT ATP-BINDING PROTEIN OSMV"/>
    <property type="match status" value="1"/>
</dbReference>
<sequence length="264" mass="28410">MIELDRVTKRYDGIVAVDSVSLRVEPGELVVLLGGSGSGKTTTLKMTNRLIEPSSGRIRVEGEDVTTVPPHALRRRIGYVFQRLGLFPHLTVAENVGITPALLGWDARRIRGRVDTLLELVELDPAEVRDRRPDALSGGQAQRVAVARALAAEPGVLLLDEPFGALDPITRGRLQRSFARVRRSLGFSAIFVTHDVVEALLLGDRVGVMRGGRLLQLAPGRELVRAPADDYVADLVRGPLDQARAVESLIAGAPARTIAGGDAS</sequence>
<dbReference type="InterPro" id="IPR027417">
    <property type="entry name" value="P-loop_NTPase"/>
</dbReference>